<evidence type="ECO:0000313" key="1">
    <source>
        <dbReference type="EMBL" id="KAJ8664704.1"/>
    </source>
</evidence>
<organism evidence="1 2">
    <name type="scientific">Eretmocerus hayati</name>
    <dbReference type="NCBI Taxonomy" id="131215"/>
    <lineage>
        <taxon>Eukaryota</taxon>
        <taxon>Metazoa</taxon>
        <taxon>Ecdysozoa</taxon>
        <taxon>Arthropoda</taxon>
        <taxon>Hexapoda</taxon>
        <taxon>Insecta</taxon>
        <taxon>Pterygota</taxon>
        <taxon>Neoptera</taxon>
        <taxon>Endopterygota</taxon>
        <taxon>Hymenoptera</taxon>
        <taxon>Apocrita</taxon>
        <taxon>Proctotrupomorpha</taxon>
        <taxon>Chalcidoidea</taxon>
        <taxon>Aphelinidae</taxon>
        <taxon>Aphelininae</taxon>
        <taxon>Eretmocerus</taxon>
    </lineage>
</organism>
<proteinExistence type="predicted"/>
<sequence>MTILQGKARPKKAIDPRIPLRLISTAVDLHDSALELLATIEGIHNIIWFISLGLNVIGTGFAIIIVLEKRDEVFVFIRYSAAFLAAMTHFYVIFLPGQKVLGSSDEMRYNCYDTEWYHSTPEIKKLLIIMMIRSQITNQLTGAGLFVLSMQTYGEVRQLIMSNFAT</sequence>
<evidence type="ECO:0000313" key="2">
    <source>
        <dbReference type="Proteomes" id="UP001239111"/>
    </source>
</evidence>
<reference evidence="1" key="1">
    <citation type="submission" date="2023-04" db="EMBL/GenBank/DDBJ databases">
        <title>A chromosome-level genome assembly of the parasitoid wasp Eretmocerus hayati.</title>
        <authorList>
            <person name="Zhong Y."/>
            <person name="Liu S."/>
            <person name="Liu Y."/>
        </authorList>
    </citation>
    <scope>NUCLEOTIDE SEQUENCE</scope>
    <source>
        <strain evidence="1">ZJU_SS_LIU_2023</strain>
    </source>
</reference>
<name>A0ACC2N0Q7_9HYME</name>
<protein>
    <submittedName>
        <fullName evidence="1">Uncharacterized protein</fullName>
    </submittedName>
</protein>
<comment type="caution">
    <text evidence="1">The sequence shown here is derived from an EMBL/GenBank/DDBJ whole genome shotgun (WGS) entry which is preliminary data.</text>
</comment>
<dbReference type="Proteomes" id="UP001239111">
    <property type="component" value="Chromosome 4"/>
</dbReference>
<gene>
    <name evidence="1" type="ORF">QAD02_006366</name>
</gene>
<accession>A0ACC2N0Q7</accession>
<keyword evidence="2" id="KW-1185">Reference proteome</keyword>
<dbReference type="EMBL" id="CM056744">
    <property type="protein sequence ID" value="KAJ8664704.1"/>
    <property type="molecule type" value="Genomic_DNA"/>
</dbReference>